<dbReference type="KEGG" id="bhc:JFL75_05200"/>
<dbReference type="EMBL" id="CP067089">
    <property type="protein sequence ID" value="QQO10318.1"/>
    <property type="molecule type" value="Genomic_DNA"/>
</dbReference>
<organism evidence="1 2">
    <name type="scientific">Breznakiella homolactica</name>
    <dbReference type="NCBI Taxonomy" id="2798577"/>
    <lineage>
        <taxon>Bacteria</taxon>
        <taxon>Pseudomonadati</taxon>
        <taxon>Spirochaetota</taxon>
        <taxon>Spirochaetia</taxon>
        <taxon>Spirochaetales</taxon>
        <taxon>Breznakiellaceae</taxon>
        <taxon>Breznakiella</taxon>
    </lineage>
</organism>
<dbReference type="AlphaFoldDB" id="A0A7T7XQ35"/>
<evidence type="ECO:0000313" key="2">
    <source>
        <dbReference type="Proteomes" id="UP000595917"/>
    </source>
</evidence>
<gene>
    <name evidence="1" type="ORF">JFL75_05200</name>
</gene>
<name>A0A7T7XQ35_9SPIR</name>
<sequence>MNFTPALPKPFTEIWREAYRYNEKDSPRKSSYQAPGKTPVPFILGTTKLTGGFSVDTSEYPTMGYWSNVPRNEKPQTLLVTGYLRGDNYIKERNTLIESLRILTSDEDPGYLELPLWGRFPVIVTNWDVSESGGKNGQCEVSIGLTRTGMPELQRRDTTGVMGLFNKLENTADSLKDAAVLAFESAVDGINAPDTIADSFTQIKTSLLDIAGRIQGSRSSLNEITGGLSSITNLLAQGERNPRKLASALFDSGKQIVDGIIKIRDTFDDPELFFTIKDNVKNMLQQLLGVKNFFLDVDTVTIKQQVIKEEAERLFKITAFSAASQLMTKLEDPTFSQINSYWKLLQDLEGSINMDDTNIYTAVQEIFMTVAEELSSKNIAAELTTFIKTPIPLPFLAQMLSCDEKKLRRLNNFSDSFLVEGEVIYV</sequence>
<evidence type="ECO:0000313" key="1">
    <source>
        <dbReference type="EMBL" id="QQO10318.1"/>
    </source>
</evidence>
<dbReference type="RefSeq" id="WP_215627622.1">
    <property type="nucleotide sequence ID" value="NZ_CP067089.2"/>
</dbReference>
<keyword evidence="2" id="KW-1185">Reference proteome</keyword>
<reference evidence="1" key="1">
    <citation type="submission" date="2021-01" db="EMBL/GenBank/DDBJ databases">
        <title>Description of Breznakiella homolactica.</title>
        <authorList>
            <person name="Song Y."/>
            <person name="Brune A."/>
        </authorList>
    </citation>
    <scope>NUCLEOTIDE SEQUENCE</scope>
    <source>
        <strain evidence="1">RmG30</strain>
    </source>
</reference>
<accession>A0A7T7XQ35</accession>
<protein>
    <submittedName>
        <fullName evidence="1">DNA circularization N-terminal domain-containing protein</fullName>
    </submittedName>
</protein>
<dbReference type="Proteomes" id="UP000595917">
    <property type="component" value="Chromosome"/>
</dbReference>
<proteinExistence type="predicted"/>